<evidence type="ECO:0000256" key="2">
    <source>
        <dbReference type="ARBA" id="ARBA00008156"/>
    </source>
</evidence>
<dbReference type="InterPro" id="IPR002372">
    <property type="entry name" value="PQQ_rpt_dom"/>
</dbReference>
<evidence type="ECO:0000256" key="4">
    <source>
        <dbReference type="ARBA" id="ARBA00023002"/>
    </source>
</evidence>
<dbReference type="EMBL" id="JACXSS010000001">
    <property type="protein sequence ID" value="MBD9357110.1"/>
    <property type="molecule type" value="Genomic_DNA"/>
</dbReference>
<keyword evidence="4 6" id="KW-0560">Oxidoreductase</keyword>
<dbReference type="Pfam" id="PF01011">
    <property type="entry name" value="PQQ"/>
    <property type="match status" value="1"/>
</dbReference>
<comment type="caution">
    <text evidence="6">The sequence shown here is derived from an EMBL/GenBank/DDBJ whole genome shotgun (WGS) entry which is preliminary data.</text>
</comment>
<keyword evidence="3" id="KW-0479">Metal-binding</keyword>
<sequence length="602" mass="64728">MLHYNKEPHGGLKARSTPIHKGVVFAMLLGGSALSIGAAAATGAGADWPTAGGTPEGTRYSELADINPDNVGQLKEEFSFKTGAHGSHMGEPLVVGSTLYVVTPFPNKLIAYDLNKGVTKWTYAPKVSEYAKGANCCGGINRGAVYAEGKIVFNLLDNTTVAVDTLTGKEVWRNHMADPHTGVTMTVAPIIAKGKVITASSSGEMGVRGWIQALDLNTGKSLWRAYNTGPDKDVLIGQNFRDNSIYYKDQVDQGATSWPNQRAYLLGGSAAWGYLSYDPELDLLFYGTSQPGVWNADMRCDAATYKTNPRKCDNKWGSSIFARKPDTGEAVWAYQLVPHDSWDYDAASENIAVNQTLTINGVTHEKLLVHFNKNGFAYTFDRATGEVLLAPQFVKEVNWAKGVDLTTGLPIVNDNMRVHQGALTEKVCPSVLGGKGWEPASFSPKTGLFYAPTFNLCGNLEALKAEFISGAPYMGTDYSIGAASDTSYSSDLIAWDAVKGEKKWEVKETSWIYAGTLTTAGGVVFYSTKEPALKAVDADKGGKPLFTAKLECNTVGNPISFAGPDGKQRVAVFSDDKCAANTSSDGEHQTGNGGWVHVYKLP</sequence>
<comment type="cofactor">
    <cofactor evidence="1">
        <name>pyrroloquinoline quinone</name>
        <dbReference type="ChEBI" id="CHEBI:58442"/>
    </cofactor>
</comment>
<accession>A0ABR9D1V8</accession>
<evidence type="ECO:0000259" key="5">
    <source>
        <dbReference type="Pfam" id="PF01011"/>
    </source>
</evidence>
<dbReference type="Gene3D" id="2.140.10.10">
    <property type="entry name" value="Quinoprotein alcohol dehydrogenase-like superfamily"/>
    <property type="match status" value="1"/>
</dbReference>
<dbReference type="InterPro" id="IPR017512">
    <property type="entry name" value="PQQ_MeOH/EtOH_DH"/>
</dbReference>
<evidence type="ECO:0000256" key="1">
    <source>
        <dbReference type="ARBA" id="ARBA00001931"/>
    </source>
</evidence>
<dbReference type="Proteomes" id="UP000652176">
    <property type="component" value="Unassembled WGS sequence"/>
</dbReference>
<proteinExistence type="inferred from homology"/>
<dbReference type="PANTHER" id="PTHR32303">
    <property type="entry name" value="QUINOPROTEIN ALCOHOL DEHYDROGENASE (CYTOCHROME C)"/>
    <property type="match status" value="1"/>
</dbReference>
<keyword evidence="7" id="KW-1185">Reference proteome</keyword>
<dbReference type="PANTHER" id="PTHR32303:SF4">
    <property type="entry name" value="QUINOPROTEIN GLUCOSE DEHYDROGENASE"/>
    <property type="match status" value="1"/>
</dbReference>
<evidence type="ECO:0000256" key="3">
    <source>
        <dbReference type="ARBA" id="ARBA00022723"/>
    </source>
</evidence>
<dbReference type="InterPro" id="IPR011047">
    <property type="entry name" value="Quinoprotein_ADH-like_sf"/>
</dbReference>
<dbReference type="NCBIfam" id="TIGR03075">
    <property type="entry name" value="PQQ_enz_alc_DH"/>
    <property type="match status" value="1"/>
</dbReference>
<protein>
    <submittedName>
        <fullName evidence="6">PQQ-dependent dehydrogenase, methanol/ethanol family</fullName>
        <ecNumber evidence="6">1.1.2.-</ecNumber>
    </submittedName>
</protein>
<comment type="similarity">
    <text evidence="2">Belongs to the bacterial PQQ dehydrogenase family.</text>
</comment>
<feature type="domain" description="Pyrrolo-quinoline quinone repeat" evidence="5">
    <location>
        <begin position="48"/>
        <end position="388"/>
    </location>
</feature>
<gene>
    <name evidence="6" type="ORF">IE877_14695</name>
</gene>
<evidence type="ECO:0000313" key="7">
    <source>
        <dbReference type="Proteomes" id="UP000652176"/>
    </source>
</evidence>
<dbReference type="SUPFAM" id="SSF50998">
    <property type="entry name" value="Quinoprotein alcohol dehydrogenase-like"/>
    <property type="match status" value="1"/>
</dbReference>
<name>A0ABR9D1V8_9GAMM</name>
<dbReference type="EC" id="1.1.2.-" evidence="6"/>
<evidence type="ECO:0000313" key="6">
    <source>
        <dbReference type="EMBL" id="MBD9357110.1"/>
    </source>
</evidence>
<organism evidence="6 7">
    <name type="scientific">Methylomonas albis</name>
    <dbReference type="NCBI Taxonomy" id="1854563"/>
    <lineage>
        <taxon>Bacteria</taxon>
        <taxon>Pseudomonadati</taxon>
        <taxon>Pseudomonadota</taxon>
        <taxon>Gammaproteobacteria</taxon>
        <taxon>Methylococcales</taxon>
        <taxon>Methylococcaceae</taxon>
        <taxon>Methylomonas</taxon>
    </lineage>
</organism>
<dbReference type="RefSeq" id="WP_192375411.1">
    <property type="nucleotide sequence ID" value="NZ_JACXSS010000001.1"/>
</dbReference>
<dbReference type="GO" id="GO:0016491">
    <property type="term" value="F:oxidoreductase activity"/>
    <property type="evidence" value="ECO:0007669"/>
    <property type="project" value="UniProtKB-KW"/>
</dbReference>
<reference evidence="6 7" key="1">
    <citation type="submission" date="2020-09" db="EMBL/GenBank/DDBJ databases">
        <title>Methylomonas albis sp. nov. and Methylomonas fluvii sp. nov.: Two cold-adapted methanotrophs from the River Elbe and an amended description of Methylovulum psychrotolerans strain Eb1.</title>
        <authorList>
            <person name="Bussmann I.K."/>
            <person name="Klings K.-W."/>
            <person name="Warnstedt J."/>
            <person name="Hoppert M."/>
            <person name="Saborowski A."/>
            <person name="Horn F."/>
            <person name="Liebner S."/>
        </authorList>
    </citation>
    <scope>NUCLEOTIDE SEQUENCE [LARGE SCALE GENOMIC DNA]</scope>
    <source>
        <strain evidence="6 7">EbA</strain>
    </source>
</reference>